<accession>A0A3L9M3W2</accession>
<dbReference type="Pfam" id="PF01433">
    <property type="entry name" value="Peptidase_M1"/>
    <property type="match status" value="1"/>
</dbReference>
<name>A0A3L9M3W2_9FLAO</name>
<feature type="signal peptide" evidence="1">
    <location>
        <begin position="1"/>
        <end position="36"/>
    </location>
</feature>
<proteinExistence type="predicted"/>
<evidence type="ECO:0000256" key="1">
    <source>
        <dbReference type="SAM" id="SignalP"/>
    </source>
</evidence>
<dbReference type="GO" id="GO:0008270">
    <property type="term" value="F:zinc ion binding"/>
    <property type="evidence" value="ECO:0007669"/>
    <property type="project" value="InterPro"/>
</dbReference>
<evidence type="ECO:0000313" key="4">
    <source>
        <dbReference type="Proteomes" id="UP000275348"/>
    </source>
</evidence>
<evidence type="ECO:0000259" key="2">
    <source>
        <dbReference type="Pfam" id="PF01433"/>
    </source>
</evidence>
<keyword evidence="4" id="KW-1185">Reference proteome</keyword>
<sequence>MLAVIMTDIRSRNISKQMKQNFIILLSLLLSLTTNAQDKIPKISGTAKFSVENGTIECDIILSDYSQISNYLIRLNKGMNIVNIQSVEPNEFLLGYKRELSDSLQTYESVSYYFPADVKGQKFLPKKLRFRYVGKFPVINDTISENYQKADWRGNIAFMNGLLRMDGYQSAWFPTLYDIDNDFQYELVKYDIELICEDCEQIYINGSKPINAKRGHFVSESPREPYIFIGKYDIQEAENITLLNANFTKNQVAEFDKINGKVVDFLSSYTNIPYLEKVHWVQAYLTANEKGYFAFASNPTFTLCGNPPSDLKATFDKQLEGGFLLTLAHELSHYYFGTIKNCNTTLENLLDEGFAEFMSLKFAESIGMEQKVKESLKSSLEYVEDEDFKFKPIGEISSLADINDRETYGYDYQPLILFSIEKEIGKEKMKQWIRLLLKSDTPTSDKDFMKSTLREVIGNEKDYSKVINKFFHGEHTVKNISETLKLL</sequence>
<organism evidence="3 4">
    <name type="scientific">Faecalibacter macacae</name>
    <dbReference type="NCBI Taxonomy" id="1859289"/>
    <lineage>
        <taxon>Bacteria</taxon>
        <taxon>Pseudomonadati</taxon>
        <taxon>Bacteroidota</taxon>
        <taxon>Flavobacteriia</taxon>
        <taxon>Flavobacteriales</taxon>
        <taxon>Weeksellaceae</taxon>
        <taxon>Faecalibacter</taxon>
    </lineage>
</organism>
<dbReference type="AlphaFoldDB" id="A0A3L9M3W2"/>
<dbReference type="SUPFAM" id="SSF55486">
    <property type="entry name" value="Metalloproteases ('zincins'), catalytic domain"/>
    <property type="match status" value="1"/>
</dbReference>
<comment type="caution">
    <text evidence="3">The sequence shown here is derived from an EMBL/GenBank/DDBJ whole genome shotgun (WGS) entry which is preliminary data.</text>
</comment>
<protein>
    <recommendedName>
        <fullName evidence="2">Peptidase M1 membrane alanine aminopeptidase domain-containing protein</fullName>
    </recommendedName>
</protein>
<feature type="domain" description="Peptidase M1 membrane alanine aminopeptidase" evidence="2">
    <location>
        <begin position="326"/>
        <end position="457"/>
    </location>
</feature>
<dbReference type="InterPro" id="IPR014782">
    <property type="entry name" value="Peptidase_M1_dom"/>
</dbReference>
<dbReference type="Gene3D" id="1.10.390.10">
    <property type="entry name" value="Neutral Protease Domain 2"/>
    <property type="match status" value="1"/>
</dbReference>
<gene>
    <name evidence="3" type="ORF">EAH69_12720</name>
</gene>
<reference evidence="3 4" key="1">
    <citation type="submission" date="2018-10" db="EMBL/GenBank/DDBJ databases">
        <authorList>
            <person name="Chen X."/>
        </authorList>
    </citation>
    <scope>NUCLEOTIDE SEQUENCE [LARGE SCALE GENOMIC DNA]</scope>
    <source>
        <strain evidence="3 4">YIM 102668</strain>
    </source>
</reference>
<keyword evidence="1" id="KW-0732">Signal</keyword>
<dbReference type="EMBL" id="RDOJ01000023">
    <property type="protein sequence ID" value="RLZ06666.1"/>
    <property type="molecule type" value="Genomic_DNA"/>
</dbReference>
<dbReference type="InterPro" id="IPR027268">
    <property type="entry name" value="Peptidase_M4/M1_CTD_sf"/>
</dbReference>
<evidence type="ECO:0000313" key="3">
    <source>
        <dbReference type="EMBL" id="RLZ06666.1"/>
    </source>
</evidence>
<dbReference type="GO" id="GO:0008237">
    <property type="term" value="F:metallopeptidase activity"/>
    <property type="evidence" value="ECO:0007669"/>
    <property type="project" value="InterPro"/>
</dbReference>
<feature type="chain" id="PRO_5018148169" description="Peptidase M1 membrane alanine aminopeptidase domain-containing protein" evidence="1">
    <location>
        <begin position="37"/>
        <end position="487"/>
    </location>
</feature>
<dbReference type="Proteomes" id="UP000275348">
    <property type="component" value="Unassembled WGS sequence"/>
</dbReference>